<name>C9YGS1_CURXX</name>
<gene>
    <name evidence="2" type="ORF">Csp_B19710</name>
</gene>
<evidence type="ECO:0000256" key="1">
    <source>
        <dbReference type="SAM" id="MobiDB-lite"/>
    </source>
</evidence>
<reference evidence="2" key="1">
    <citation type="journal article" date="2010" name="Nature">
        <title>The Dynamic genome of Hydra.</title>
        <authorList>
            <person name="Chapman J.A."/>
            <person name="Kirkness E.F."/>
            <person name="Simakov O."/>
            <person name="Hampson S.E."/>
            <person name="Mitros T."/>
            <person name="Weinmaier T."/>
            <person name="Rattei T."/>
            <person name="Balasubramanian P.G."/>
            <person name="Borman J."/>
            <person name="Busam D."/>
            <person name="Disbennett K."/>
            <person name="Pfannkoch C."/>
            <person name="Sumin N."/>
            <person name="Sutton G."/>
            <person name="Viswanathan L."/>
            <person name="Walenz B."/>
            <person name="Goodstein D.M."/>
            <person name="Hellsten U."/>
            <person name="Kawashima T."/>
            <person name="Prochnik S.E."/>
            <person name="Putnam N.H."/>
            <person name="Shu S."/>
            <person name="Blumberg B."/>
            <person name="Dana C.E."/>
            <person name="Gee L."/>
            <person name="Kibler D.F."/>
            <person name="Law L."/>
            <person name="Lindgens D."/>
            <person name="Martinez D.E."/>
            <person name="Peng J."/>
            <person name="Wigge P.A."/>
            <person name="Bertulat B."/>
            <person name="Guder C."/>
            <person name="Nakamura Y."/>
            <person name="Ozbek S."/>
            <person name="Watanabe H."/>
            <person name="Khalturin K."/>
            <person name="Hemmrich G."/>
            <person name="Franke A."/>
            <person name="Augustin R."/>
            <person name="Fraune S."/>
            <person name="Hayakawa E."/>
            <person name="Hayakawa S."/>
            <person name="Hirose M."/>
            <person name="Hwang J."/>
            <person name="Ikeo K."/>
            <person name="Nishimiya-Fujisawa C."/>
            <person name="Ogura A."/>
            <person name="Takahashi T."/>
            <person name="Steinmetz P.R."/>
            <person name="Zhang X."/>
            <person name="Aufschnaiter R."/>
            <person name="Eder M.K."/>
            <person name="Gorny A.K."/>
            <person name="Salvenmoser W."/>
            <person name="Heimberg A.M."/>
            <person name="Wheeler B.M."/>
            <person name="Peterson K.J."/>
            <person name="Boettger A."/>
            <person name="Tischler P."/>
            <person name="Wolf A."/>
            <person name="Gojobori T."/>
            <person name="Remington K.A."/>
            <person name="Strausberg R.L."/>
            <person name="Venter J."/>
            <person name="Technau U."/>
            <person name="Hobmayer B."/>
            <person name="Bosch T.C."/>
            <person name="Holstein T.W."/>
            <person name="Fujisawa T."/>
            <person name="Bode H.R."/>
            <person name="David C.N."/>
            <person name="Rokhsar D.S."/>
            <person name="Steele R.E."/>
        </authorList>
    </citation>
    <scope>NUCLEOTIDE SEQUENCE</scope>
</reference>
<proteinExistence type="predicted"/>
<feature type="region of interest" description="Disordered" evidence="1">
    <location>
        <begin position="1"/>
        <end position="28"/>
    </location>
</feature>
<dbReference type="EMBL" id="FN543108">
    <property type="protein sequence ID" value="CBA33568.1"/>
    <property type="molecule type" value="Genomic_DNA"/>
</dbReference>
<sequence length="40" mass="4037">MGLTSAPKKQAVQKHSLAGSKTCGKGYSQSGKLACVTQVG</sequence>
<dbReference type="AlphaFoldDB" id="C9YGS1"/>
<protein>
    <submittedName>
        <fullName evidence="2">Uncharacterized protein</fullName>
    </submittedName>
</protein>
<organism evidence="2">
    <name type="scientific">Curvibacter symbiont subsp. Hydra magnipapillata</name>
    <dbReference type="NCBI Taxonomy" id="667019"/>
    <lineage>
        <taxon>Bacteria</taxon>
        <taxon>Pseudomonadati</taxon>
        <taxon>Pseudomonadota</taxon>
        <taxon>Betaproteobacteria</taxon>
        <taxon>Burkholderiales</taxon>
        <taxon>Comamonadaceae</taxon>
        <taxon>Curvibacter</taxon>
    </lineage>
</organism>
<accession>C9YGS1</accession>
<evidence type="ECO:0000313" key="2">
    <source>
        <dbReference type="EMBL" id="CBA33568.1"/>
    </source>
</evidence>